<proteinExistence type="inferred from homology"/>
<feature type="chain" id="PRO_5040374777" description="cytokinin dehydrogenase" evidence="8">
    <location>
        <begin position="20"/>
        <end position="493"/>
    </location>
</feature>
<dbReference type="SUPFAM" id="SSF55103">
    <property type="entry name" value="FAD-linked oxidases, C-terminal domain"/>
    <property type="match status" value="1"/>
</dbReference>
<dbReference type="Pfam" id="PF09265">
    <property type="entry name" value="Cytokin-bind"/>
    <property type="match status" value="1"/>
</dbReference>
<evidence type="ECO:0000256" key="7">
    <source>
        <dbReference type="ARBA" id="ARBA00048224"/>
    </source>
</evidence>
<keyword evidence="4" id="KW-0285">Flavoprotein</keyword>
<dbReference type="SUPFAM" id="SSF56176">
    <property type="entry name" value="FAD-binding/transporter-associated domain-like"/>
    <property type="match status" value="1"/>
</dbReference>
<evidence type="ECO:0000259" key="9">
    <source>
        <dbReference type="PROSITE" id="PS51387"/>
    </source>
</evidence>
<dbReference type="InterPro" id="IPR016167">
    <property type="entry name" value="FAD-bd_PCMH_sub1"/>
</dbReference>
<organism evidence="10 11">
    <name type="scientific">Striga hermonthica</name>
    <name type="common">Purple witchweed</name>
    <name type="synonym">Buchnera hermonthica</name>
    <dbReference type="NCBI Taxonomy" id="68872"/>
    <lineage>
        <taxon>Eukaryota</taxon>
        <taxon>Viridiplantae</taxon>
        <taxon>Streptophyta</taxon>
        <taxon>Embryophyta</taxon>
        <taxon>Tracheophyta</taxon>
        <taxon>Spermatophyta</taxon>
        <taxon>Magnoliopsida</taxon>
        <taxon>eudicotyledons</taxon>
        <taxon>Gunneridae</taxon>
        <taxon>Pentapetalae</taxon>
        <taxon>asterids</taxon>
        <taxon>lamiids</taxon>
        <taxon>Lamiales</taxon>
        <taxon>Orobanchaceae</taxon>
        <taxon>Buchnereae</taxon>
        <taxon>Striga</taxon>
    </lineage>
</organism>
<evidence type="ECO:0000256" key="1">
    <source>
        <dbReference type="ARBA" id="ARBA00001974"/>
    </source>
</evidence>
<dbReference type="InterPro" id="IPR015345">
    <property type="entry name" value="Cytokinin_DH_FAD/cytokin-bd"/>
</dbReference>
<comment type="catalytic activity">
    <reaction evidence="7">
        <text>N(6)-dimethylallyladenine + A + H2O = 3-methyl-2-butenal + adenine + AH2</text>
        <dbReference type="Rhea" id="RHEA:13625"/>
        <dbReference type="ChEBI" id="CHEBI:13193"/>
        <dbReference type="ChEBI" id="CHEBI:15377"/>
        <dbReference type="ChEBI" id="CHEBI:15825"/>
        <dbReference type="ChEBI" id="CHEBI:16708"/>
        <dbReference type="ChEBI" id="CHEBI:17499"/>
        <dbReference type="ChEBI" id="CHEBI:17660"/>
        <dbReference type="EC" id="1.5.99.12"/>
    </reaction>
</comment>
<dbReference type="EC" id="1.5.99.12" evidence="3"/>
<accession>A0A9N7R6Z4</accession>
<evidence type="ECO:0000256" key="5">
    <source>
        <dbReference type="ARBA" id="ARBA00022827"/>
    </source>
</evidence>
<dbReference type="PROSITE" id="PS51387">
    <property type="entry name" value="FAD_PCMH"/>
    <property type="match status" value="1"/>
</dbReference>
<dbReference type="PANTHER" id="PTHR13878">
    <property type="entry name" value="GULONOLACTONE OXIDASE"/>
    <property type="match status" value="1"/>
</dbReference>
<keyword evidence="8" id="KW-0732">Signal</keyword>
<evidence type="ECO:0000256" key="2">
    <source>
        <dbReference type="ARBA" id="ARBA00005466"/>
    </source>
</evidence>
<dbReference type="InterPro" id="IPR016169">
    <property type="entry name" value="FAD-bd_PCMH_sub2"/>
</dbReference>
<protein>
    <recommendedName>
        <fullName evidence="3">cytokinin dehydrogenase</fullName>
        <ecNumber evidence="3">1.5.99.12</ecNumber>
    </recommendedName>
</protein>
<evidence type="ECO:0000313" key="10">
    <source>
        <dbReference type="EMBL" id="CAA0814266.1"/>
    </source>
</evidence>
<keyword evidence="11" id="KW-1185">Reference proteome</keyword>
<dbReference type="OrthoDB" id="415825at2759"/>
<keyword evidence="6" id="KW-0560">Oxidoreductase</keyword>
<dbReference type="Proteomes" id="UP001153555">
    <property type="component" value="Unassembled WGS sequence"/>
</dbReference>
<dbReference type="InterPro" id="IPR016166">
    <property type="entry name" value="FAD-bd_PCMH"/>
</dbReference>
<gene>
    <name evidence="10" type="ORF">SHERM_14567</name>
</gene>
<dbReference type="Gene3D" id="3.40.462.10">
    <property type="entry name" value="FAD-linked oxidases, C-terminal domain"/>
    <property type="match status" value="1"/>
</dbReference>
<dbReference type="Gene3D" id="3.30.43.10">
    <property type="entry name" value="Uridine Diphospho-n-acetylenolpyruvylglucosamine Reductase, domain 2"/>
    <property type="match status" value="1"/>
</dbReference>
<comment type="similarity">
    <text evidence="2">Belongs to the oxygen-dependent FAD-linked oxidoreductase family.</text>
</comment>
<dbReference type="InterPro" id="IPR036318">
    <property type="entry name" value="FAD-bd_PCMH-like_sf"/>
</dbReference>
<evidence type="ECO:0000256" key="4">
    <source>
        <dbReference type="ARBA" id="ARBA00022630"/>
    </source>
</evidence>
<dbReference type="GO" id="GO:0019139">
    <property type="term" value="F:cytokinin dehydrogenase activity"/>
    <property type="evidence" value="ECO:0007669"/>
    <property type="project" value="UniProtKB-EC"/>
</dbReference>
<sequence>MASSFVFLLSIITISLISAECEFLNDTSSITIASSDYGNIEHDTPTSVLYPSSDADIIDLVRSTSRPSTVAARGHGHSVRGQAMTSGGVVVNMTGLGLNKGDRIVIGGDSSSGFYADVGAEQLWVDVLRATLKRGLAPVSWTDYLYLTVGGTLSNAGISGQSFLHGPQIANVLQLQVITGKGENLTCSPNVNPELFHAVLGGLGQFGIITRARIVLDKAPTNVKWAKLIYSDFSSFTNDQEHLISGSNANYVEGFVIVNASETDQWNPPFSISQSDRSRIVDLLTNQSLLYVIELAVYYDNQTDSNTIDQKFETLLKELNFIPGLDFKTDASLFDFLHRVGNLDTPQMGSQLSHPWLNLFVAKSDIVKLNTRVLAGMLPRLNQTSGIFIFYPLNKNKWNDNMSAVTPDDDIFYALGLLHTTQNDAYQSIDDFNNEILRVCEELDIKFKQYLPHYTTQEDWKNHFGPTKWGTFMKRKNLFDPKMILSPGQKIFN</sequence>
<feature type="domain" description="FAD-binding PCMH-type" evidence="9">
    <location>
        <begin position="41"/>
        <end position="219"/>
    </location>
</feature>
<dbReference type="EMBL" id="CACSLK010012206">
    <property type="protein sequence ID" value="CAA0814266.1"/>
    <property type="molecule type" value="Genomic_DNA"/>
</dbReference>
<dbReference type="PANTHER" id="PTHR13878:SF127">
    <property type="entry name" value="CYTOKININ DEHYDROGENASE 3"/>
    <property type="match status" value="1"/>
</dbReference>
<dbReference type="InterPro" id="IPR016164">
    <property type="entry name" value="FAD-linked_Oxase-like_C"/>
</dbReference>
<dbReference type="InterPro" id="IPR016170">
    <property type="entry name" value="Cytok_DH_C_sf"/>
</dbReference>
<comment type="cofactor">
    <cofactor evidence="1">
        <name>FAD</name>
        <dbReference type="ChEBI" id="CHEBI:57692"/>
    </cofactor>
</comment>
<feature type="signal peptide" evidence="8">
    <location>
        <begin position="1"/>
        <end position="19"/>
    </location>
</feature>
<reference evidence="10" key="1">
    <citation type="submission" date="2019-12" db="EMBL/GenBank/DDBJ databases">
        <authorList>
            <person name="Scholes J."/>
        </authorList>
    </citation>
    <scope>NUCLEOTIDE SEQUENCE</scope>
</reference>
<dbReference type="AlphaFoldDB" id="A0A9N7R6Z4"/>
<dbReference type="GO" id="GO:0071949">
    <property type="term" value="F:FAD binding"/>
    <property type="evidence" value="ECO:0007669"/>
    <property type="project" value="InterPro"/>
</dbReference>
<dbReference type="InterPro" id="IPR050432">
    <property type="entry name" value="FAD-linked_Oxidoreductases_BP"/>
</dbReference>
<dbReference type="Gene3D" id="3.30.465.10">
    <property type="match status" value="1"/>
</dbReference>
<keyword evidence="5" id="KW-0274">FAD</keyword>
<dbReference type="GO" id="GO:0009690">
    <property type="term" value="P:cytokinin metabolic process"/>
    <property type="evidence" value="ECO:0007669"/>
    <property type="project" value="InterPro"/>
</dbReference>
<dbReference type="Pfam" id="PF01565">
    <property type="entry name" value="FAD_binding_4"/>
    <property type="match status" value="1"/>
</dbReference>
<name>A0A9N7R6Z4_STRHE</name>
<evidence type="ECO:0000313" key="11">
    <source>
        <dbReference type="Proteomes" id="UP001153555"/>
    </source>
</evidence>
<evidence type="ECO:0000256" key="8">
    <source>
        <dbReference type="SAM" id="SignalP"/>
    </source>
</evidence>
<evidence type="ECO:0000256" key="3">
    <source>
        <dbReference type="ARBA" id="ARBA00011928"/>
    </source>
</evidence>
<dbReference type="InterPro" id="IPR006094">
    <property type="entry name" value="Oxid_FAD_bind_N"/>
</dbReference>
<comment type="caution">
    <text evidence="10">The sequence shown here is derived from an EMBL/GenBank/DDBJ whole genome shotgun (WGS) entry which is preliminary data.</text>
</comment>
<evidence type="ECO:0000256" key="6">
    <source>
        <dbReference type="ARBA" id="ARBA00023002"/>
    </source>
</evidence>